<reference evidence="1" key="1">
    <citation type="journal article" date="2015" name="Nature">
        <title>Complex archaea that bridge the gap between prokaryotes and eukaryotes.</title>
        <authorList>
            <person name="Spang A."/>
            <person name="Saw J.H."/>
            <person name="Jorgensen S.L."/>
            <person name="Zaremba-Niedzwiedzka K."/>
            <person name="Martijn J."/>
            <person name="Lind A.E."/>
            <person name="van Eijk R."/>
            <person name="Schleper C."/>
            <person name="Guy L."/>
            <person name="Ettema T.J."/>
        </authorList>
    </citation>
    <scope>NUCLEOTIDE SEQUENCE</scope>
</reference>
<accession>A0A0F9KQF6</accession>
<organism evidence="1">
    <name type="scientific">marine sediment metagenome</name>
    <dbReference type="NCBI Taxonomy" id="412755"/>
    <lineage>
        <taxon>unclassified sequences</taxon>
        <taxon>metagenomes</taxon>
        <taxon>ecological metagenomes</taxon>
    </lineage>
</organism>
<protein>
    <submittedName>
        <fullName evidence="1">Uncharacterized protein</fullName>
    </submittedName>
</protein>
<comment type="caution">
    <text evidence="1">The sequence shown here is derived from an EMBL/GenBank/DDBJ whole genome shotgun (WGS) entry which is preliminary data.</text>
</comment>
<evidence type="ECO:0000313" key="1">
    <source>
        <dbReference type="EMBL" id="KKM84103.1"/>
    </source>
</evidence>
<dbReference type="SUPFAM" id="SSF57783">
    <property type="entry name" value="Zinc beta-ribbon"/>
    <property type="match status" value="1"/>
</dbReference>
<proteinExistence type="predicted"/>
<dbReference type="EMBL" id="LAZR01007614">
    <property type="protein sequence ID" value="KKM84103.1"/>
    <property type="molecule type" value="Genomic_DNA"/>
</dbReference>
<dbReference type="AlphaFoldDB" id="A0A0F9KQF6"/>
<gene>
    <name evidence="1" type="ORF">LCGC14_1302510</name>
</gene>
<name>A0A0F9KQF6_9ZZZZ</name>
<sequence length="65" mass="7239">MKTFNTVCLELSETPCPKCGHSGTRKEYHNQTVSDGMASIWWICAECGCLRDDSHTRDYKPDAGG</sequence>